<dbReference type="Pfam" id="PF00535">
    <property type="entry name" value="Glycos_transf_2"/>
    <property type="match status" value="1"/>
</dbReference>
<feature type="domain" description="Glycosyltransferase 2-like" evidence="8">
    <location>
        <begin position="4"/>
        <end position="166"/>
    </location>
</feature>
<dbReference type="Proteomes" id="UP000216857">
    <property type="component" value="Unassembled WGS sequence"/>
</dbReference>
<dbReference type="RefSeq" id="WP_094849474.1">
    <property type="nucleotide sequence ID" value="NZ_NEVJ01000003.1"/>
</dbReference>
<dbReference type="GO" id="GO:0016757">
    <property type="term" value="F:glycosyltransferase activity"/>
    <property type="evidence" value="ECO:0007669"/>
    <property type="project" value="UniProtKB-KW"/>
</dbReference>
<dbReference type="PANTHER" id="PTHR48090:SF1">
    <property type="entry name" value="PROPHAGE BACTOPRENOL GLUCOSYL TRANSFERASE HOMOLOG"/>
    <property type="match status" value="1"/>
</dbReference>
<name>A0A261R7E8_9BORD</name>
<evidence type="ECO:0000256" key="4">
    <source>
        <dbReference type="ARBA" id="ARBA00022692"/>
    </source>
</evidence>
<dbReference type="OrthoDB" id="9811884at2"/>
<keyword evidence="10" id="KW-1185">Reference proteome</keyword>
<protein>
    <recommendedName>
        <fullName evidence="8">Glycosyltransferase 2-like domain-containing protein</fullName>
    </recommendedName>
</protein>
<evidence type="ECO:0000313" key="9">
    <source>
        <dbReference type="EMBL" id="OZI20918.1"/>
    </source>
</evidence>
<proteinExistence type="predicted"/>
<dbReference type="PANTHER" id="PTHR48090">
    <property type="entry name" value="UNDECAPRENYL-PHOSPHATE 4-DEOXY-4-FORMAMIDO-L-ARABINOSE TRANSFERASE-RELATED"/>
    <property type="match status" value="1"/>
</dbReference>
<evidence type="ECO:0000313" key="10">
    <source>
        <dbReference type="Proteomes" id="UP000216857"/>
    </source>
</evidence>
<keyword evidence="2" id="KW-0328">Glycosyltransferase</keyword>
<evidence type="ECO:0000256" key="5">
    <source>
        <dbReference type="ARBA" id="ARBA00022989"/>
    </source>
</evidence>
<dbReference type="SUPFAM" id="SSF53448">
    <property type="entry name" value="Nucleotide-diphospho-sugar transferases"/>
    <property type="match status" value="1"/>
</dbReference>
<evidence type="ECO:0000256" key="1">
    <source>
        <dbReference type="ARBA" id="ARBA00004141"/>
    </source>
</evidence>
<feature type="transmembrane region" description="Helical" evidence="7">
    <location>
        <begin position="260"/>
        <end position="286"/>
    </location>
</feature>
<feature type="transmembrane region" description="Helical" evidence="7">
    <location>
        <begin position="227"/>
        <end position="248"/>
    </location>
</feature>
<accession>A0A261R7E8</accession>
<evidence type="ECO:0000256" key="6">
    <source>
        <dbReference type="ARBA" id="ARBA00023136"/>
    </source>
</evidence>
<reference evidence="9" key="1">
    <citation type="submission" date="2017-05" db="EMBL/GenBank/DDBJ databases">
        <title>Complete and WGS of Bordetella genogroups.</title>
        <authorList>
            <person name="Spilker T."/>
            <person name="Lipuma J."/>
        </authorList>
    </citation>
    <scope>NUCLEOTIDE SEQUENCE</scope>
    <source>
        <strain evidence="9">AU21707</strain>
    </source>
</reference>
<sequence>MRLSIVTTLYKSERFVDQFLDKAVRAGEAFGGEFEIVVVDDGSPDASREIAERRADADGRIKVIELARNFGHHPAFVCGMQHARGEFCFLIDSDLEVDPAVLSAFKAEMDASGADVSYGVQETRRGSTGTRVFGGLFWRLFNALSDTDVPSDIMTERLMNRKYLDALLSMGDRNLFLGGMFYWPGFRQVPVRLVKTPRTGKGAYSPFRRLQLMVEALSSFSSAPLKLIFWLGFGISLLSALYFVYLLLRRLLFPDSVVDGFTFLALVSVGSSGAILIGLGVIGLYIHRIFRQVQARPLFIVRNVHSKSGER</sequence>
<dbReference type="GO" id="GO:0005886">
    <property type="term" value="C:plasma membrane"/>
    <property type="evidence" value="ECO:0007669"/>
    <property type="project" value="TreeGrafter"/>
</dbReference>
<dbReference type="InterPro" id="IPR001173">
    <property type="entry name" value="Glyco_trans_2-like"/>
</dbReference>
<keyword evidence="6 7" id="KW-0472">Membrane</keyword>
<keyword evidence="3" id="KW-0808">Transferase</keyword>
<keyword evidence="5 7" id="KW-1133">Transmembrane helix</keyword>
<organism evidence="9 10">
    <name type="scientific">Bordetella genomosp. 9</name>
    <dbReference type="NCBI Taxonomy" id="1416803"/>
    <lineage>
        <taxon>Bacteria</taxon>
        <taxon>Pseudomonadati</taxon>
        <taxon>Pseudomonadota</taxon>
        <taxon>Betaproteobacteria</taxon>
        <taxon>Burkholderiales</taxon>
        <taxon>Alcaligenaceae</taxon>
        <taxon>Bordetella</taxon>
    </lineage>
</organism>
<comment type="subcellular location">
    <subcellularLocation>
        <location evidence="1">Membrane</location>
        <topology evidence="1">Multi-pass membrane protein</topology>
    </subcellularLocation>
</comment>
<evidence type="ECO:0000259" key="8">
    <source>
        <dbReference type="Pfam" id="PF00535"/>
    </source>
</evidence>
<dbReference type="Gene3D" id="3.90.550.10">
    <property type="entry name" value="Spore Coat Polysaccharide Biosynthesis Protein SpsA, Chain A"/>
    <property type="match status" value="1"/>
</dbReference>
<evidence type="ECO:0000256" key="2">
    <source>
        <dbReference type="ARBA" id="ARBA00022676"/>
    </source>
</evidence>
<dbReference type="EMBL" id="NEVJ01000003">
    <property type="protein sequence ID" value="OZI20918.1"/>
    <property type="molecule type" value="Genomic_DNA"/>
</dbReference>
<dbReference type="AlphaFoldDB" id="A0A261R7E8"/>
<dbReference type="InterPro" id="IPR029044">
    <property type="entry name" value="Nucleotide-diphossugar_trans"/>
</dbReference>
<gene>
    <name evidence="9" type="ORF">CAL26_26040</name>
</gene>
<evidence type="ECO:0000256" key="3">
    <source>
        <dbReference type="ARBA" id="ARBA00022679"/>
    </source>
</evidence>
<keyword evidence="4 7" id="KW-0812">Transmembrane</keyword>
<comment type="caution">
    <text evidence="9">The sequence shown here is derived from an EMBL/GenBank/DDBJ whole genome shotgun (WGS) entry which is preliminary data.</text>
</comment>
<evidence type="ECO:0000256" key="7">
    <source>
        <dbReference type="SAM" id="Phobius"/>
    </source>
</evidence>
<dbReference type="CDD" id="cd04187">
    <property type="entry name" value="DPM1_like_bac"/>
    <property type="match status" value="1"/>
</dbReference>
<dbReference type="InterPro" id="IPR050256">
    <property type="entry name" value="Glycosyltransferase_2"/>
</dbReference>